<keyword evidence="3" id="KW-0808">Transferase</keyword>
<evidence type="ECO:0000313" key="5">
    <source>
        <dbReference type="EMBL" id="RYJ41825.1"/>
    </source>
</evidence>
<evidence type="ECO:0000313" key="6">
    <source>
        <dbReference type="Proteomes" id="UP000289775"/>
    </source>
</evidence>
<name>A0A444W7F7_9FLAO</name>
<dbReference type="CDD" id="cd02440">
    <property type="entry name" value="AdoMet_MTases"/>
    <property type="match status" value="1"/>
</dbReference>
<dbReference type="GO" id="GO:0032259">
    <property type="term" value="P:methylation"/>
    <property type="evidence" value="ECO:0007669"/>
    <property type="project" value="UniProtKB-KW"/>
</dbReference>
<dbReference type="OrthoDB" id="9797252at2"/>
<dbReference type="RefSeq" id="WP_129751835.1">
    <property type="nucleotide sequence ID" value="NZ_JUIW01000009.1"/>
</dbReference>
<dbReference type="Gene3D" id="3.40.50.150">
    <property type="entry name" value="Vaccinia Virus protein VP39"/>
    <property type="match status" value="1"/>
</dbReference>
<protein>
    <submittedName>
        <fullName evidence="5">Methylase involved in ubiquinone/menaquinone biosynthesis</fullName>
    </submittedName>
</protein>
<dbReference type="PANTHER" id="PTHR44942:SF4">
    <property type="entry name" value="METHYLTRANSFERASE TYPE 11 DOMAIN-CONTAINING PROTEIN"/>
    <property type="match status" value="1"/>
</dbReference>
<keyword evidence="6" id="KW-1185">Reference proteome</keyword>
<evidence type="ECO:0000256" key="1">
    <source>
        <dbReference type="ARBA" id="ARBA00008361"/>
    </source>
</evidence>
<evidence type="ECO:0000259" key="4">
    <source>
        <dbReference type="Pfam" id="PF08241"/>
    </source>
</evidence>
<organism evidence="5 6">
    <name type="scientific">Flavobacterium beibuense</name>
    <dbReference type="NCBI Taxonomy" id="657326"/>
    <lineage>
        <taxon>Bacteria</taxon>
        <taxon>Pseudomonadati</taxon>
        <taxon>Bacteroidota</taxon>
        <taxon>Flavobacteriia</taxon>
        <taxon>Flavobacteriales</taxon>
        <taxon>Flavobacteriaceae</taxon>
        <taxon>Flavobacterium</taxon>
    </lineage>
</organism>
<accession>A0A444W7F7</accession>
<dbReference type="SUPFAM" id="SSF53335">
    <property type="entry name" value="S-adenosyl-L-methionine-dependent methyltransferases"/>
    <property type="match status" value="1"/>
</dbReference>
<dbReference type="Pfam" id="PF08241">
    <property type="entry name" value="Methyltransf_11"/>
    <property type="match status" value="1"/>
</dbReference>
<dbReference type="InterPro" id="IPR051052">
    <property type="entry name" value="Diverse_substrate_MTase"/>
</dbReference>
<evidence type="ECO:0000256" key="2">
    <source>
        <dbReference type="ARBA" id="ARBA00022603"/>
    </source>
</evidence>
<sequence length="244" mass="28536">MKDNFSTQAGQYAKFRPSYPKEMIEYIVSQVNNRELALDVATGNGQVAALLSGYFAKVFANDISQKQLDNAAKKENITYSVSSAEKTEFDYNSFDLITVAQAIHWFDFDAFYKEVYRILKPDGVFAVMGYGLLYTNAEADKILRYFYEDITGPYWDPERRYLDENYTTIPFPFKEQEVPQFVNEFTWEFEQLTGYLETWSAVQHYIKEHNTNPVDIIRDELKEVWGKGDRKVYFPLLLRVGQLK</sequence>
<dbReference type="InterPro" id="IPR013216">
    <property type="entry name" value="Methyltransf_11"/>
</dbReference>
<comment type="caution">
    <text evidence="5">The sequence shown here is derived from an EMBL/GenBank/DDBJ whole genome shotgun (WGS) entry which is preliminary data.</text>
</comment>
<proteinExistence type="inferred from homology"/>
<comment type="similarity">
    <text evidence="1">Belongs to the methyltransferase superfamily.</text>
</comment>
<keyword evidence="5" id="KW-0830">Ubiquinone</keyword>
<gene>
    <name evidence="5" type="ORF">NU09_2750</name>
</gene>
<dbReference type="Proteomes" id="UP000289775">
    <property type="component" value="Unassembled WGS sequence"/>
</dbReference>
<dbReference type="EMBL" id="JUIW01000009">
    <property type="protein sequence ID" value="RYJ41825.1"/>
    <property type="molecule type" value="Genomic_DNA"/>
</dbReference>
<dbReference type="InterPro" id="IPR029063">
    <property type="entry name" value="SAM-dependent_MTases_sf"/>
</dbReference>
<dbReference type="GO" id="GO:0008757">
    <property type="term" value="F:S-adenosylmethionine-dependent methyltransferase activity"/>
    <property type="evidence" value="ECO:0007669"/>
    <property type="project" value="InterPro"/>
</dbReference>
<evidence type="ECO:0000256" key="3">
    <source>
        <dbReference type="ARBA" id="ARBA00022679"/>
    </source>
</evidence>
<feature type="domain" description="Methyltransferase type 11" evidence="4">
    <location>
        <begin position="38"/>
        <end position="126"/>
    </location>
</feature>
<reference evidence="5 6" key="1">
    <citation type="submission" date="2014-12" db="EMBL/GenBank/DDBJ databases">
        <title>Genome sequence of Flavobacterium beibuense RSKm HC5.</title>
        <authorList>
            <person name="Kim J.F."/>
            <person name="Song J.Y."/>
            <person name="Kwak M.-J."/>
            <person name="Lee S.-W."/>
        </authorList>
    </citation>
    <scope>NUCLEOTIDE SEQUENCE [LARGE SCALE GENOMIC DNA]</scope>
    <source>
        <strain evidence="5 6">RSKm HC5</strain>
    </source>
</reference>
<keyword evidence="2 5" id="KW-0489">Methyltransferase</keyword>
<dbReference type="PANTHER" id="PTHR44942">
    <property type="entry name" value="METHYLTRANSF_11 DOMAIN-CONTAINING PROTEIN"/>
    <property type="match status" value="1"/>
</dbReference>
<dbReference type="AlphaFoldDB" id="A0A444W7F7"/>